<name>A0ACA9RN48_9GLOM</name>
<evidence type="ECO:0000313" key="1">
    <source>
        <dbReference type="EMBL" id="CAG8800312.1"/>
    </source>
</evidence>
<sequence>ENEKAIRKQTILYKHSGLFRPLLKQYEDFLCSEQVLLWYEFSDVVGHDNTSGTNRYYMPLSLFVAQDDNMNSRIIAQAFVSNELAETYQ</sequence>
<protein>
    <submittedName>
        <fullName evidence="1">36695_t:CDS:1</fullName>
    </submittedName>
</protein>
<dbReference type="EMBL" id="CAJVQC010059989">
    <property type="protein sequence ID" value="CAG8800312.1"/>
    <property type="molecule type" value="Genomic_DNA"/>
</dbReference>
<accession>A0ACA9RN48</accession>
<organism evidence="1 2">
    <name type="scientific">Racocetra persica</name>
    <dbReference type="NCBI Taxonomy" id="160502"/>
    <lineage>
        <taxon>Eukaryota</taxon>
        <taxon>Fungi</taxon>
        <taxon>Fungi incertae sedis</taxon>
        <taxon>Mucoromycota</taxon>
        <taxon>Glomeromycotina</taxon>
        <taxon>Glomeromycetes</taxon>
        <taxon>Diversisporales</taxon>
        <taxon>Gigasporaceae</taxon>
        <taxon>Racocetra</taxon>
    </lineage>
</organism>
<comment type="caution">
    <text evidence="1">The sequence shown here is derived from an EMBL/GenBank/DDBJ whole genome shotgun (WGS) entry which is preliminary data.</text>
</comment>
<reference evidence="1" key="1">
    <citation type="submission" date="2021-06" db="EMBL/GenBank/DDBJ databases">
        <authorList>
            <person name="Kallberg Y."/>
            <person name="Tangrot J."/>
            <person name="Rosling A."/>
        </authorList>
    </citation>
    <scope>NUCLEOTIDE SEQUENCE</scope>
    <source>
        <strain evidence="1">MA461A</strain>
    </source>
</reference>
<dbReference type="Proteomes" id="UP000789920">
    <property type="component" value="Unassembled WGS sequence"/>
</dbReference>
<gene>
    <name evidence="1" type="ORF">RPERSI_LOCUS20890</name>
</gene>
<keyword evidence="2" id="KW-1185">Reference proteome</keyword>
<feature type="non-terminal residue" evidence="1">
    <location>
        <position position="1"/>
    </location>
</feature>
<proteinExistence type="predicted"/>
<evidence type="ECO:0000313" key="2">
    <source>
        <dbReference type="Proteomes" id="UP000789920"/>
    </source>
</evidence>